<dbReference type="InterPro" id="IPR004358">
    <property type="entry name" value="Sig_transdc_His_kin-like_C"/>
</dbReference>
<comment type="function">
    <text evidence="14">Member of the two-component regulatory system NreB/NreC involved in the control of dissimilatory nitrate/nitrite reduction in response to oxygen. NreB functions as a direct oxygen sensor histidine kinase which is autophosphorylated, in the absence of oxygen, probably at the conserved histidine residue, and transfers its phosphate group probably to a conserved aspartate residue of NreC. NreB/NreC activates the expression of the nitrate (narGHJI) and nitrite (nir) reductase operons, as well as the putative nitrate transporter gene narT.</text>
</comment>
<dbReference type="InterPro" id="IPR036890">
    <property type="entry name" value="HATPase_C_sf"/>
</dbReference>
<evidence type="ECO:0000256" key="9">
    <source>
        <dbReference type="ARBA" id="ARBA00022723"/>
    </source>
</evidence>
<dbReference type="InterPro" id="IPR005467">
    <property type="entry name" value="His_kinase_dom"/>
</dbReference>
<evidence type="ECO:0000256" key="14">
    <source>
        <dbReference type="ARBA" id="ARBA00024827"/>
    </source>
</evidence>
<evidence type="ECO:0000256" key="13">
    <source>
        <dbReference type="ARBA" id="ARBA00023014"/>
    </source>
</evidence>
<dbReference type="Pfam" id="PF07730">
    <property type="entry name" value="HisKA_3"/>
    <property type="match status" value="1"/>
</dbReference>
<dbReference type="GO" id="GO:0046983">
    <property type="term" value="F:protein dimerization activity"/>
    <property type="evidence" value="ECO:0007669"/>
    <property type="project" value="InterPro"/>
</dbReference>
<dbReference type="AlphaFoldDB" id="W0EFU3"/>
<dbReference type="PROSITE" id="PS50109">
    <property type="entry name" value="HIS_KIN"/>
    <property type="match status" value="1"/>
</dbReference>
<evidence type="ECO:0000256" key="7">
    <source>
        <dbReference type="ARBA" id="ARBA00022490"/>
    </source>
</evidence>
<proteinExistence type="predicted"/>
<evidence type="ECO:0000256" key="11">
    <source>
        <dbReference type="ARBA" id="ARBA00023004"/>
    </source>
</evidence>
<dbReference type="GO" id="GO:0000155">
    <property type="term" value="F:phosphorelay sensor kinase activity"/>
    <property type="evidence" value="ECO:0007669"/>
    <property type="project" value="InterPro"/>
</dbReference>
<evidence type="ECO:0000256" key="4">
    <source>
        <dbReference type="ARBA" id="ARBA00012438"/>
    </source>
</evidence>
<dbReference type="HOGENOM" id="CLU_613542_0_0_9"/>
<comment type="subcellular location">
    <subcellularLocation>
        <location evidence="3">Cytoplasm</location>
    </subcellularLocation>
</comment>
<gene>
    <name evidence="17" type="ORF">DESME_01620</name>
</gene>
<keyword evidence="6" id="KW-0004">4Fe-4S</keyword>
<dbReference type="EMBL" id="CP007032">
    <property type="protein sequence ID" value="AHF08383.1"/>
    <property type="molecule type" value="Genomic_DNA"/>
</dbReference>
<dbReference type="eggNOG" id="COG4585">
    <property type="taxonomic scope" value="Bacteria"/>
</dbReference>
<keyword evidence="9" id="KW-0479">Metal-binding</keyword>
<name>W0EFU3_9FIRM</name>
<evidence type="ECO:0000256" key="8">
    <source>
        <dbReference type="ARBA" id="ARBA00022679"/>
    </source>
</evidence>
<evidence type="ECO:0000313" key="17">
    <source>
        <dbReference type="EMBL" id="AHF08383.1"/>
    </source>
</evidence>
<keyword evidence="18" id="KW-1185">Reference proteome</keyword>
<dbReference type="Gene3D" id="3.30.565.10">
    <property type="entry name" value="Histidine kinase-like ATPase, C-terminal domain"/>
    <property type="match status" value="1"/>
</dbReference>
<evidence type="ECO:0000259" key="16">
    <source>
        <dbReference type="PROSITE" id="PS50109"/>
    </source>
</evidence>
<dbReference type="InterPro" id="IPR003594">
    <property type="entry name" value="HATPase_dom"/>
</dbReference>
<dbReference type="KEGG" id="dmt:DESME_01620"/>
<dbReference type="InterPro" id="IPR050482">
    <property type="entry name" value="Sensor_HK_TwoCompSys"/>
</dbReference>
<keyword evidence="12" id="KW-0902">Two-component regulatory system</keyword>
<comment type="cofactor">
    <cofactor evidence="2">
        <name>[4Fe-4S] cluster</name>
        <dbReference type="ChEBI" id="CHEBI:49883"/>
    </cofactor>
</comment>
<comment type="catalytic activity">
    <reaction evidence="1">
        <text>ATP + protein L-histidine = ADP + protein N-phospho-L-histidine.</text>
        <dbReference type="EC" id="2.7.13.3"/>
    </reaction>
</comment>
<organism evidence="17 18">
    <name type="scientific">Desulfitobacterium metallireducens DSM 15288</name>
    <dbReference type="NCBI Taxonomy" id="871968"/>
    <lineage>
        <taxon>Bacteria</taxon>
        <taxon>Bacillati</taxon>
        <taxon>Bacillota</taxon>
        <taxon>Clostridia</taxon>
        <taxon>Eubacteriales</taxon>
        <taxon>Desulfitobacteriaceae</taxon>
        <taxon>Desulfitobacterium</taxon>
    </lineage>
</organism>
<reference evidence="17 18" key="1">
    <citation type="submission" date="2013-12" db="EMBL/GenBank/DDBJ databases">
        <authorList>
            <consortium name="DOE Joint Genome Institute"/>
            <person name="Smidt H."/>
            <person name="Huntemann M."/>
            <person name="Han J."/>
            <person name="Chen A."/>
            <person name="Kyrpides N."/>
            <person name="Mavromatis K."/>
            <person name="Markowitz V."/>
            <person name="Palaniappan K."/>
            <person name="Ivanova N."/>
            <person name="Schaumberg A."/>
            <person name="Pati A."/>
            <person name="Liolios K."/>
            <person name="Nordberg H.P."/>
            <person name="Cantor M.N."/>
            <person name="Hua S.X."/>
            <person name="Woyke T."/>
        </authorList>
    </citation>
    <scope>NUCLEOTIDE SEQUENCE [LARGE SCALE GENOMIC DNA]</scope>
    <source>
        <strain evidence="18">DSM 15288</strain>
    </source>
</reference>
<dbReference type="Pfam" id="PF02518">
    <property type="entry name" value="HATPase_c"/>
    <property type="match status" value="1"/>
</dbReference>
<dbReference type="PRINTS" id="PR00344">
    <property type="entry name" value="BCTRLSENSOR"/>
</dbReference>
<dbReference type="PANTHER" id="PTHR24421">
    <property type="entry name" value="NITRATE/NITRITE SENSOR PROTEIN NARX-RELATED"/>
    <property type="match status" value="1"/>
</dbReference>
<keyword evidence="7" id="KW-0963">Cytoplasm</keyword>
<dbReference type="EC" id="2.7.13.3" evidence="4"/>
<keyword evidence="8" id="KW-0808">Transferase</keyword>
<dbReference type="STRING" id="871968.DESME_01620"/>
<evidence type="ECO:0000313" key="18">
    <source>
        <dbReference type="Proteomes" id="UP000010847"/>
    </source>
</evidence>
<dbReference type="GO" id="GO:0016020">
    <property type="term" value="C:membrane"/>
    <property type="evidence" value="ECO:0007669"/>
    <property type="project" value="InterPro"/>
</dbReference>
<evidence type="ECO:0000256" key="2">
    <source>
        <dbReference type="ARBA" id="ARBA00001966"/>
    </source>
</evidence>
<keyword evidence="13" id="KW-0411">Iron-sulfur</keyword>
<dbReference type="GO" id="GO:0046872">
    <property type="term" value="F:metal ion binding"/>
    <property type="evidence" value="ECO:0007669"/>
    <property type="project" value="UniProtKB-KW"/>
</dbReference>
<dbReference type="SUPFAM" id="SSF55874">
    <property type="entry name" value="ATPase domain of HSP90 chaperone/DNA topoisomerase II/histidine kinase"/>
    <property type="match status" value="1"/>
</dbReference>
<evidence type="ECO:0000256" key="5">
    <source>
        <dbReference type="ARBA" id="ARBA00017322"/>
    </source>
</evidence>
<feature type="domain" description="Histidine kinase" evidence="16">
    <location>
        <begin position="237"/>
        <end position="430"/>
    </location>
</feature>
<dbReference type="OrthoDB" id="9781904at2"/>
<dbReference type="InterPro" id="IPR011712">
    <property type="entry name" value="Sig_transdc_His_kin_sub3_dim/P"/>
</dbReference>
<dbReference type="SMART" id="SM00387">
    <property type="entry name" value="HATPase_c"/>
    <property type="match status" value="1"/>
</dbReference>
<keyword evidence="10" id="KW-0418">Kinase</keyword>
<protein>
    <recommendedName>
        <fullName evidence="5">Oxygen sensor histidine kinase NreB</fullName>
        <ecNumber evidence="4">2.7.13.3</ecNumber>
    </recommendedName>
    <alternativeName>
        <fullName evidence="15">Nitrogen regulation protein B</fullName>
    </alternativeName>
</protein>
<dbReference type="Proteomes" id="UP000010847">
    <property type="component" value="Chromosome"/>
</dbReference>
<dbReference type="Gene3D" id="1.20.5.1930">
    <property type="match status" value="1"/>
</dbReference>
<evidence type="ECO:0000256" key="15">
    <source>
        <dbReference type="ARBA" id="ARBA00030800"/>
    </source>
</evidence>
<evidence type="ECO:0000256" key="12">
    <source>
        <dbReference type="ARBA" id="ARBA00023012"/>
    </source>
</evidence>
<sequence length="446" mass="50591">MFRRKINLFLHLSWLAASILYLVERPQISLGLQLGVIVFLYLIGRYFGKIYIQYVNVRTQNKELRGIYSGFIQDMEHVFALYQNVESLPISEQYAAISEMICQRVLKMSAVETVFVWLEPSKTLPMEIVAMPVGVELIKEDMSECIEKVWGEVKLEPFIKRVFISGQPYLIIPMITTSSKYGVIGVKCDVKARNINLQVKQIEVIAKWSSTIIERLCIDTVFVDCMIKEERKRIANEIHDGVAQRLFGVTSAAYALKANGKFSETGIREQLDVISDSANKAMQELRLIIYGLNRRQETQINFFENIKEYLSDAAHLNQVDINVELRGNENKLNLANKRSIFRIIKEATGNAIRHGHSTQINVRLEIDVESLKLIIIDNGQGFNSNALDDRRLGLGLKNMESLTSKLQGDFIMESSVGTGTSIQVRIPLNRVRKSEKDNPLIGGVAS</sequence>
<keyword evidence="11" id="KW-0408">Iron</keyword>
<dbReference type="GO" id="GO:0005737">
    <property type="term" value="C:cytoplasm"/>
    <property type="evidence" value="ECO:0007669"/>
    <property type="project" value="UniProtKB-SubCell"/>
</dbReference>
<accession>W0EFU3</accession>
<dbReference type="GO" id="GO:0051539">
    <property type="term" value="F:4 iron, 4 sulfur cluster binding"/>
    <property type="evidence" value="ECO:0007669"/>
    <property type="project" value="UniProtKB-KW"/>
</dbReference>
<evidence type="ECO:0000256" key="3">
    <source>
        <dbReference type="ARBA" id="ARBA00004496"/>
    </source>
</evidence>
<evidence type="ECO:0000256" key="1">
    <source>
        <dbReference type="ARBA" id="ARBA00000085"/>
    </source>
</evidence>
<dbReference type="CDD" id="cd16917">
    <property type="entry name" value="HATPase_UhpB-NarQ-NarX-like"/>
    <property type="match status" value="1"/>
</dbReference>
<evidence type="ECO:0000256" key="6">
    <source>
        <dbReference type="ARBA" id="ARBA00022485"/>
    </source>
</evidence>
<evidence type="ECO:0000256" key="10">
    <source>
        <dbReference type="ARBA" id="ARBA00022777"/>
    </source>
</evidence>